<reference evidence="2" key="1">
    <citation type="journal article" date="2014" name="BMC Genomics">
        <title>Genome characteristics reveal the impact of lichenization on lichen-forming fungus Endocarpon pusillum Hedwig (Verrucariales, Ascomycota).</title>
        <authorList>
            <person name="Wang Y.-Y."/>
            <person name="Liu B."/>
            <person name="Zhang X.-Y."/>
            <person name="Zhou Q.-M."/>
            <person name="Zhang T."/>
            <person name="Li H."/>
            <person name="Yu Y.-F."/>
            <person name="Zhang X.-L."/>
            <person name="Hao X.-Y."/>
            <person name="Wang M."/>
            <person name="Wang L."/>
            <person name="Wei J.-C."/>
        </authorList>
    </citation>
    <scope>NUCLEOTIDE SEQUENCE [LARGE SCALE GENOMIC DNA]</scope>
    <source>
        <strain evidence="2">Z07020 / HMAS-L-300199</strain>
    </source>
</reference>
<dbReference type="HOGENOM" id="CLU_2606017_0_0_1"/>
<evidence type="ECO:0000313" key="2">
    <source>
        <dbReference type="Proteomes" id="UP000019373"/>
    </source>
</evidence>
<evidence type="ECO:0000313" key="1">
    <source>
        <dbReference type="EMBL" id="ERF76679.1"/>
    </source>
</evidence>
<dbReference type="AlphaFoldDB" id="U1I3Q9"/>
<protein>
    <submittedName>
        <fullName evidence="1">Uncharacterized protein</fullName>
    </submittedName>
</protein>
<gene>
    <name evidence="1" type="ORF">EPUS_02218</name>
</gene>
<proteinExistence type="predicted"/>
<accession>U1I3Q9</accession>
<name>U1I3Q9_ENDPU</name>
<keyword evidence="2" id="KW-1185">Reference proteome</keyword>
<dbReference type="GeneID" id="19237272"/>
<dbReference type="EMBL" id="KE720721">
    <property type="protein sequence ID" value="ERF76679.1"/>
    <property type="molecule type" value="Genomic_DNA"/>
</dbReference>
<dbReference type="OrthoDB" id="3350591at2759"/>
<dbReference type="RefSeq" id="XP_007785891.1">
    <property type="nucleotide sequence ID" value="XM_007787701.1"/>
</dbReference>
<organism evidence="1 2">
    <name type="scientific">Endocarpon pusillum (strain Z07020 / HMAS-L-300199)</name>
    <name type="common">Lichen-forming fungus</name>
    <dbReference type="NCBI Taxonomy" id="1263415"/>
    <lineage>
        <taxon>Eukaryota</taxon>
        <taxon>Fungi</taxon>
        <taxon>Dikarya</taxon>
        <taxon>Ascomycota</taxon>
        <taxon>Pezizomycotina</taxon>
        <taxon>Eurotiomycetes</taxon>
        <taxon>Chaetothyriomycetidae</taxon>
        <taxon>Verrucariales</taxon>
        <taxon>Verrucariaceae</taxon>
        <taxon>Endocarpon</taxon>
    </lineage>
</organism>
<dbReference type="Proteomes" id="UP000019373">
    <property type="component" value="Unassembled WGS sequence"/>
</dbReference>
<sequence>MRQVKKLEEVARPTEQDLLESKVDSQMAAERLAPLILFYSEIDLPWHNLSGCLFSAVEKFSDEADLTKLADVLNVSGDS</sequence>